<dbReference type="AlphaFoldDB" id="A0AAJ1BD39"/>
<protein>
    <submittedName>
        <fullName evidence="2">ROK family protein</fullName>
    </submittedName>
</protein>
<dbReference type="NCBIfam" id="NF045942">
    <property type="entry name" value="PolPhglucPhase"/>
    <property type="match status" value="1"/>
</dbReference>
<reference evidence="2" key="1">
    <citation type="submission" date="2022-01" db="EMBL/GenBank/DDBJ databases">
        <title>Collection of gut derived symbiotic bacterial strains cultured from healthy donors.</title>
        <authorList>
            <person name="Lin H."/>
            <person name="Kohout C."/>
            <person name="Waligurski E."/>
            <person name="Pamer E.G."/>
        </authorList>
    </citation>
    <scope>NUCLEOTIDE SEQUENCE</scope>
    <source>
        <strain evidence="2">DFI.7.46</strain>
    </source>
</reference>
<dbReference type="SUPFAM" id="SSF53067">
    <property type="entry name" value="Actin-like ATPase domain"/>
    <property type="match status" value="1"/>
</dbReference>
<evidence type="ECO:0000313" key="3">
    <source>
        <dbReference type="Proteomes" id="UP001200537"/>
    </source>
</evidence>
<dbReference type="InterPro" id="IPR043129">
    <property type="entry name" value="ATPase_NBD"/>
</dbReference>
<evidence type="ECO:0000313" key="2">
    <source>
        <dbReference type="EMBL" id="MCG4618645.1"/>
    </source>
</evidence>
<dbReference type="Pfam" id="PF00480">
    <property type="entry name" value="ROK"/>
    <property type="match status" value="1"/>
</dbReference>
<evidence type="ECO:0000256" key="1">
    <source>
        <dbReference type="ARBA" id="ARBA00006479"/>
    </source>
</evidence>
<dbReference type="EMBL" id="JAKNHJ010000021">
    <property type="protein sequence ID" value="MCG4618645.1"/>
    <property type="molecule type" value="Genomic_DNA"/>
</dbReference>
<dbReference type="Gene3D" id="3.30.420.40">
    <property type="match status" value="2"/>
</dbReference>
<dbReference type="PANTHER" id="PTHR18964:SF146">
    <property type="entry name" value="POLYPHOSPHATE GLUCOKINASE"/>
    <property type="match status" value="1"/>
</dbReference>
<dbReference type="CDD" id="cd24058">
    <property type="entry name" value="ASKHA_NBD_ROK_PPGK"/>
    <property type="match status" value="1"/>
</dbReference>
<dbReference type="Proteomes" id="UP001200537">
    <property type="component" value="Unassembled WGS sequence"/>
</dbReference>
<dbReference type="InterPro" id="IPR000600">
    <property type="entry name" value="ROK"/>
</dbReference>
<dbReference type="PANTHER" id="PTHR18964">
    <property type="entry name" value="ROK (REPRESSOR, ORF, KINASE) FAMILY"/>
    <property type="match status" value="1"/>
</dbReference>
<name>A0AAJ1BD39_9ACTO</name>
<organism evidence="2 3">
    <name type="scientific">Varibaculum cambriense</name>
    <dbReference type="NCBI Taxonomy" id="184870"/>
    <lineage>
        <taxon>Bacteria</taxon>
        <taxon>Bacillati</taxon>
        <taxon>Actinomycetota</taxon>
        <taxon>Actinomycetes</taxon>
        <taxon>Actinomycetales</taxon>
        <taxon>Actinomycetaceae</taxon>
        <taxon>Varibaculum</taxon>
    </lineage>
</organism>
<comment type="similarity">
    <text evidence="1">Belongs to the ROK (NagC/XylR) family.</text>
</comment>
<proteinExistence type="inferred from homology"/>
<accession>A0AAJ1BD39</accession>
<comment type="caution">
    <text evidence="2">The sequence shown here is derived from an EMBL/GenBank/DDBJ whole genome shotgun (WGS) entry which is preliminary data.</text>
</comment>
<gene>
    <name evidence="2" type="ORF">L0M99_09135</name>
</gene>
<sequence length="249" mass="26399">MAIAFGIDIGGSGVKGAPVDLETGELTQERFRIETPYPATPQAVSKTSADVLAHFDLPEDVPVGVCFPAPLPGGLVPFIANLDQEWVGCDAAEVFSNAFGRPVTVLNDADSAGVAEQAYGVFKDQPGVTIFTTLGTGIGTALFIDGVLVPNTELGHIEINGHDAETRAAASVRKRDDLGWKKWAKRLTRYYQELEKLFSPDLFVVGGGVSRKHEKFLPLLDIKTPIVPAELRNTAGIVGAAVSASKAAK</sequence>
<dbReference type="RefSeq" id="WP_024058148.1">
    <property type="nucleotide sequence ID" value="NZ_JAGZVZ010000014.1"/>
</dbReference>